<dbReference type="Gene3D" id="3.90.550.10">
    <property type="entry name" value="Spore Coat Polysaccharide Biosynthesis Protein SpsA, Chain A"/>
    <property type="match status" value="1"/>
</dbReference>
<dbReference type="GO" id="GO:0016757">
    <property type="term" value="F:glycosyltransferase activity"/>
    <property type="evidence" value="ECO:0007669"/>
    <property type="project" value="UniProtKB-KW"/>
</dbReference>
<evidence type="ECO:0008006" key="11">
    <source>
        <dbReference type="Google" id="ProtNLM"/>
    </source>
</evidence>
<evidence type="ECO:0000256" key="4">
    <source>
        <dbReference type="ARBA" id="ARBA00022692"/>
    </source>
</evidence>
<evidence type="ECO:0000256" key="6">
    <source>
        <dbReference type="ARBA" id="ARBA00023136"/>
    </source>
</evidence>
<keyword evidence="5 8" id="KW-1133">Transmembrane helix</keyword>
<organism evidence="9 10">
    <name type="scientific">Fusarium tricinctum</name>
    <dbReference type="NCBI Taxonomy" id="61284"/>
    <lineage>
        <taxon>Eukaryota</taxon>
        <taxon>Fungi</taxon>
        <taxon>Dikarya</taxon>
        <taxon>Ascomycota</taxon>
        <taxon>Pezizomycotina</taxon>
        <taxon>Sordariomycetes</taxon>
        <taxon>Hypocreomycetidae</taxon>
        <taxon>Hypocreales</taxon>
        <taxon>Nectriaceae</taxon>
        <taxon>Fusarium</taxon>
        <taxon>Fusarium tricinctum species complex</taxon>
    </lineage>
</organism>
<dbReference type="Proteomes" id="UP000813427">
    <property type="component" value="Unassembled WGS sequence"/>
</dbReference>
<keyword evidence="4 8" id="KW-0812">Transmembrane</keyword>
<dbReference type="EMBL" id="JAGPXF010000006">
    <property type="protein sequence ID" value="KAH7239050.1"/>
    <property type="molecule type" value="Genomic_DNA"/>
</dbReference>
<dbReference type="AlphaFoldDB" id="A0A8K0RQL9"/>
<keyword evidence="2" id="KW-0328">Glycosyltransferase</keyword>
<dbReference type="OrthoDB" id="5096213at2759"/>
<evidence type="ECO:0000256" key="7">
    <source>
        <dbReference type="ARBA" id="ARBA00023180"/>
    </source>
</evidence>
<proteinExistence type="predicted"/>
<keyword evidence="6 8" id="KW-0472">Membrane</keyword>
<comment type="subcellular location">
    <subcellularLocation>
        <location evidence="1">Membrane</location>
    </subcellularLocation>
</comment>
<feature type="transmembrane region" description="Helical" evidence="8">
    <location>
        <begin position="321"/>
        <end position="342"/>
    </location>
</feature>
<sequence>MTYSPITGTGSIVCIVLLSIVLLLRLIRFTINQVGSRKYHAVVLRHRPAILYSNCSVILPITHPKDRSLRKCIYRILSNRPAHLYIVTIGTEAQRQVNAKLERFRSDFAFATQISVGAVNKANKRRMIAHALNTIDTPVTVVTDQGVRWPKGFLHSALAPFDDPAVSAVAVPKIVRRPANCFYAPWACLVSCYYGLLADENQAINALDSSVLFGGSTVLFRTYHGADPKFRAEFENKASSYSQEGVLNGDEHCFFNCYFLQEGGAVVFQDVRDTAVQVNLPTLCGFIREYIRTTHSTWRLSGSMLHHKSWKKFPWACYNTWLYSIFSYALIKDILVIALAYYNNSLSQAVYFWIDVGVVVLFLQMAMALDVALRVRLRGAKYGFFTIFLCVLLSFPAQYVLDFLKIIAGLTCWMSETHVRIPADLEQVVSENEEPAWIWGSTQMMGSPCEPEFEPKTPAYTRFSID</sequence>
<protein>
    <recommendedName>
        <fullName evidence="11">Ceramide glucosyltransferase</fullName>
    </recommendedName>
</protein>
<reference evidence="9" key="1">
    <citation type="journal article" date="2021" name="Nat. Commun.">
        <title>Genetic determinants of endophytism in the Arabidopsis root mycobiome.</title>
        <authorList>
            <person name="Mesny F."/>
            <person name="Miyauchi S."/>
            <person name="Thiergart T."/>
            <person name="Pickel B."/>
            <person name="Atanasova L."/>
            <person name="Karlsson M."/>
            <person name="Huettel B."/>
            <person name="Barry K.W."/>
            <person name="Haridas S."/>
            <person name="Chen C."/>
            <person name="Bauer D."/>
            <person name="Andreopoulos W."/>
            <person name="Pangilinan J."/>
            <person name="LaButti K."/>
            <person name="Riley R."/>
            <person name="Lipzen A."/>
            <person name="Clum A."/>
            <person name="Drula E."/>
            <person name="Henrissat B."/>
            <person name="Kohler A."/>
            <person name="Grigoriev I.V."/>
            <person name="Martin F.M."/>
            <person name="Hacquard S."/>
        </authorList>
    </citation>
    <scope>NUCLEOTIDE SEQUENCE</scope>
    <source>
        <strain evidence="9">MPI-SDFR-AT-0068</strain>
    </source>
</reference>
<evidence type="ECO:0000256" key="3">
    <source>
        <dbReference type="ARBA" id="ARBA00022679"/>
    </source>
</evidence>
<feature type="transmembrane region" description="Helical" evidence="8">
    <location>
        <begin position="382"/>
        <end position="401"/>
    </location>
</feature>
<feature type="transmembrane region" description="Helical" evidence="8">
    <location>
        <begin position="348"/>
        <end position="370"/>
    </location>
</feature>
<keyword evidence="10" id="KW-1185">Reference proteome</keyword>
<evidence type="ECO:0000313" key="10">
    <source>
        <dbReference type="Proteomes" id="UP000813427"/>
    </source>
</evidence>
<accession>A0A8K0RQL9</accession>
<evidence type="ECO:0000313" key="9">
    <source>
        <dbReference type="EMBL" id="KAH7239050.1"/>
    </source>
</evidence>
<evidence type="ECO:0000256" key="5">
    <source>
        <dbReference type="ARBA" id="ARBA00022989"/>
    </source>
</evidence>
<keyword evidence="3" id="KW-0808">Transferase</keyword>
<keyword evidence="7" id="KW-0325">Glycoprotein</keyword>
<gene>
    <name evidence="9" type="ORF">BKA59DRAFT_458369</name>
</gene>
<comment type="caution">
    <text evidence="9">The sequence shown here is derived from an EMBL/GenBank/DDBJ whole genome shotgun (WGS) entry which is preliminary data.</text>
</comment>
<name>A0A8K0RQL9_9HYPO</name>
<evidence type="ECO:0000256" key="1">
    <source>
        <dbReference type="ARBA" id="ARBA00004370"/>
    </source>
</evidence>
<dbReference type="SUPFAM" id="SSF53448">
    <property type="entry name" value="Nucleotide-diphospho-sugar transferases"/>
    <property type="match status" value="1"/>
</dbReference>
<evidence type="ECO:0000256" key="8">
    <source>
        <dbReference type="SAM" id="Phobius"/>
    </source>
</evidence>
<dbReference type="GO" id="GO:0016020">
    <property type="term" value="C:membrane"/>
    <property type="evidence" value="ECO:0007669"/>
    <property type="project" value="UniProtKB-SubCell"/>
</dbReference>
<dbReference type="InterPro" id="IPR052427">
    <property type="entry name" value="Glycosyltrans_GT2/GT47"/>
</dbReference>
<dbReference type="PANTHER" id="PTHR47844:SF1">
    <property type="entry name" value="EXOSTOSIN-LIKE 2"/>
    <property type="match status" value="1"/>
</dbReference>
<feature type="transmembrane region" description="Helical" evidence="8">
    <location>
        <begin position="6"/>
        <end position="27"/>
    </location>
</feature>
<dbReference type="InterPro" id="IPR029044">
    <property type="entry name" value="Nucleotide-diphossugar_trans"/>
</dbReference>
<dbReference type="PANTHER" id="PTHR47844">
    <property type="entry name" value="SYNTHASE CPS1, PUTATIVE (AFU_ORTHOLOGUE AFUA_7G02500)-RELATED"/>
    <property type="match status" value="1"/>
</dbReference>
<evidence type="ECO:0000256" key="2">
    <source>
        <dbReference type="ARBA" id="ARBA00022676"/>
    </source>
</evidence>